<dbReference type="KEGG" id="fla:SY85_07955"/>
<keyword evidence="5" id="KW-1185">Reference proteome</keyword>
<dbReference type="RefSeq" id="WP_066403289.1">
    <property type="nucleotide sequence ID" value="NZ_CP011390.1"/>
</dbReference>
<evidence type="ECO:0000256" key="1">
    <source>
        <dbReference type="ARBA" id="ARBA00006484"/>
    </source>
</evidence>
<evidence type="ECO:0000256" key="3">
    <source>
        <dbReference type="ARBA" id="ARBA00023002"/>
    </source>
</evidence>
<dbReference type="InterPro" id="IPR002347">
    <property type="entry name" value="SDR_fam"/>
</dbReference>
<evidence type="ECO:0000256" key="2">
    <source>
        <dbReference type="ARBA" id="ARBA00022857"/>
    </source>
</evidence>
<dbReference type="PRINTS" id="PR00080">
    <property type="entry name" value="SDRFAMILY"/>
</dbReference>
<reference evidence="5" key="1">
    <citation type="submission" date="2015-01" db="EMBL/GenBank/DDBJ databases">
        <title>Flavisolibacter sp./LCS9/ whole genome sequencing.</title>
        <authorList>
            <person name="Kim M.K."/>
            <person name="Srinivasan S."/>
            <person name="Lee J.-J."/>
        </authorList>
    </citation>
    <scope>NUCLEOTIDE SEQUENCE [LARGE SCALE GENOMIC DNA]</scope>
    <source>
        <strain evidence="5">LCS9</strain>
    </source>
</reference>
<dbReference type="PANTHER" id="PTHR43639:SF1">
    <property type="entry name" value="SHORT-CHAIN DEHYDROGENASE_REDUCTASE FAMILY PROTEIN"/>
    <property type="match status" value="1"/>
</dbReference>
<proteinExistence type="inferred from homology"/>
<dbReference type="AlphaFoldDB" id="A0A172TUM2"/>
<name>A0A172TUM2_9BACT</name>
<organism evidence="4 5">
    <name type="scientific">Flavisolibacter tropicus</name>
    <dbReference type="NCBI Taxonomy" id="1492898"/>
    <lineage>
        <taxon>Bacteria</taxon>
        <taxon>Pseudomonadati</taxon>
        <taxon>Bacteroidota</taxon>
        <taxon>Chitinophagia</taxon>
        <taxon>Chitinophagales</taxon>
        <taxon>Chitinophagaceae</taxon>
        <taxon>Flavisolibacter</taxon>
    </lineage>
</organism>
<dbReference type="EMBL" id="CP011390">
    <property type="protein sequence ID" value="ANE50437.1"/>
    <property type="molecule type" value="Genomic_DNA"/>
</dbReference>
<dbReference type="STRING" id="1492898.SY85_07955"/>
<gene>
    <name evidence="4" type="ORF">SY85_07955</name>
</gene>
<dbReference type="Pfam" id="PF13561">
    <property type="entry name" value="adh_short_C2"/>
    <property type="match status" value="1"/>
</dbReference>
<evidence type="ECO:0000313" key="4">
    <source>
        <dbReference type="EMBL" id="ANE50437.1"/>
    </source>
</evidence>
<dbReference type="FunFam" id="3.40.50.720:FF:000374">
    <property type="entry name" value="3-oxoacyl-(Acyl-carrier-protein) reductase"/>
    <property type="match status" value="1"/>
</dbReference>
<dbReference type="PRINTS" id="PR00081">
    <property type="entry name" value="GDHRDH"/>
</dbReference>
<protein>
    <submittedName>
        <fullName evidence="4">Short-chain dehydrogenase</fullName>
    </submittedName>
</protein>
<dbReference type="OrthoDB" id="9803333at2"/>
<keyword evidence="3" id="KW-0560">Oxidoreductase</keyword>
<dbReference type="InterPro" id="IPR036291">
    <property type="entry name" value="NAD(P)-bd_dom_sf"/>
</dbReference>
<accession>A0A172TUM2</accession>
<dbReference type="Proteomes" id="UP000077177">
    <property type="component" value="Chromosome"/>
</dbReference>
<dbReference type="SUPFAM" id="SSF51735">
    <property type="entry name" value="NAD(P)-binding Rossmann-fold domains"/>
    <property type="match status" value="1"/>
</dbReference>
<dbReference type="PANTHER" id="PTHR43639">
    <property type="entry name" value="OXIDOREDUCTASE, SHORT-CHAIN DEHYDROGENASE/REDUCTASE FAMILY (AFU_ORTHOLOGUE AFUA_5G02870)"/>
    <property type="match status" value="1"/>
</dbReference>
<reference evidence="4 5" key="2">
    <citation type="journal article" date="2016" name="Int. J. Syst. Evol. Microbiol.">
        <title>Flavisolibacter tropicus sp. nov., isolated from tropical soil.</title>
        <authorList>
            <person name="Lee J.J."/>
            <person name="Kang M.S."/>
            <person name="Kim G.S."/>
            <person name="Lee C.S."/>
            <person name="Lim S."/>
            <person name="Lee J."/>
            <person name="Roh S.H."/>
            <person name="Kang H."/>
            <person name="Ha J.M."/>
            <person name="Bae S."/>
            <person name="Jung H.Y."/>
            <person name="Kim M.K."/>
        </authorList>
    </citation>
    <scope>NUCLEOTIDE SEQUENCE [LARGE SCALE GENOMIC DNA]</scope>
    <source>
        <strain evidence="4 5">LCS9</strain>
    </source>
</reference>
<dbReference type="GO" id="GO:0016491">
    <property type="term" value="F:oxidoreductase activity"/>
    <property type="evidence" value="ECO:0007669"/>
    <property type="project" value="UniProtKB-KW"/>
</dbReference>
<dbReference type="Gene3D" id="3.40.50.720">
    <property type="entry name" value="NAD(P)-binding Rossmann-like Domain"/>
    <property type="match status" value="1"/>
</dbReference>
<evidence type="ECO:0000313" key="5">
    <source>
        <dbReference type="Proteomes" id="UP000077177"/>
    </source>
</evidence>
<comment type="similarity">
    <text evidence="1">Belongs to the short-chain dehydrogenases/reductases (SDR) family.</text>
</comment>
<sequence length="254" mass="27304">MTATTKIALVTGGSRGLGKDMALSLAQKGIDVILTYRTNKSEAEEVVKQIESSKQKAAALALDMSKVDSLGSFVEELKHTLQDKWNTSQLDFLINNAGMGATVPFADVTEALFDEFLNVHFKGVYFLTQGLLPHLNQGGCIINISTGTTRFANPGYSVYASMKGAIEVFTRYLAKELGHKGIRANVVAPGPIETDFNSSAIRSNPQMKERLSSVTPLGRVGTAEDIGGVVAFLCSDEARWVNAQRIEVSGGINT</sequence>
<keyword evidence="2" id="KW-0521">NADP</keyword>